<feature type="signal peptide" evidence="5">
    <location>
        <begin position="1"/>
        <end position="28"/>
    </location>
</feature>
<dbReference type="Proteomes" id="UP001479290">
    <property type="component" value="Unassembled WGS sequence"/>
</dbReference>
<evidence type="ECO:0000256" key="4">
    <source>
        <dbReference type="ARBA" id="ARBA00023157"/>
    </source>
</evidence>
<comment type="subcellular location">
    <subcellularLocation>
        <location evidence="1">Secreted</location>
    </subcellularLocation>
</comment>
<feature type="chain" id="PRO_5043923701" description="Cocaine- and amphetamine-regulated transcript protein" evidence="5">
    <location>
        <begin position="29"/>
        <end position="110"/>
    </location>
</feature>
<evidence type="ECO:0000256" key="1">
    <source>
        <dbReference type="ARBA" id="ARBA00004613"/>
    </source>
</evidence>
<keyword evidence="4" id="KW-1015">Disulfide bond</keyword>
<evidence type="ECO:0000256" key="2">
    <source>
        <dbReference type="ARBA" id="ARBA00005294"/>
    </source>
</evidence>
<dbReference type="GO" id="GO:0005184">
    <property type="term" value="F:neuropeptide hormone activity"/>
    <property type="evidence" value="ECO:0007669"/>
    <property type="project" value="InterPro"/>
</dbReference>
<name>A0AAW2AF43_CULAL</name>
<evidence type="ECO:0008006" key="8">
    <source>
        <dbReference type="Google" id="ProtNLM"/>
    </source>
</evidence>
<evidence type="ECO:0000313" key="6">
    <source>
        <dbReference type="EMBL" id="KAK9972015.1"/>
    </source>
</evidence>
<comment type="caution">
    <text evidence="6">The sequence shown here is derived from an EMBL/GenBank/DDBJ whole genome shotgun (WGS) entry which is preliminary data.</text>
</comment>
<dbReference type="AlphaFoldDB" id="A0AAW2AF43"/>
<gene>
    <name evidence="6" type="ORF">ABG768_025349</name>
</gene>
<dbReference type="GO" id="GO:0032099">
    <property type="term" value="P:negative regulation of appetite"/>
    <property type="evidence" value="ECO:0007669"/>
    <property type="project" value="InterPro"/>
</dbReference>
<evidence type="ECO:0000256" key="5">
    <source>
        <dbReference type="SAM" id="SignalP"/>
    </source>
</evidence>
<dbReference type="GO" id="GO:0008343">
    <property type="term" value="P:adult feeding behavior"/>
    <property type="evidence" value="ECO:0007669"/>
    <property type="project" value="InterPro"/>
</dbReference>
<dbReference type="SUPFAM" id="SSF64546">
    <property type="entry name" value="Satiety factor CART (cocaine and amphetamine regulated transcript)"/>
    <property type="match status" value="1"/>
</dbReference>
<dbReference type="EMBL" id="JAWDJR010000007">
    <property type="protein sequence ID" value="KAK9972015.1"/>
    <property type="molecule type" value="Genomic_DNA"/>
</dbReference>
<accession>A0AAW2AF43</accession>
<dbReference type="Pfam" id="PF06373">
    <property type="entry name" value="CART"/>
    <property type="match status" value="1"/>
</dbReference>
<dbReference type="GO" id="GO:0009267">
    <property type="term" value="P:cellular response to starvation"/>
    <property type="evidence" value="ECO:0007669"/>
    <property type="project" value="InterPro"/>
</dbReference>
<comment type="similarity">
    <text evidence="2">Belongs to the CART family.</text>
</comment>
<dbReference type="GO" id="GO:0005615">
    <property type="term" value="C:extracellular space"/>
    <property type="evidence" value="ECO:0007669"/>
    <property type="project" value="InterPro"/>
</dbReference>
<proteinExistence type="inferred from homology"/>
<evidence type="ECO:0000313" key="7">
    <source>
        <dbReference type="Proteomes" id="UP001479290"/>
    </source>
</evidence>
<keyword evidence="5" id="KW-0732">Signal</keyword>
<dbReference type="GO" id="GO:0043410">
    <property type="term" value="P:positive regulation of MAPK cascade"/>
    <property type="evidence" value="ECO:0007669"/>
    <property type="project" value="InterPro"/>
</dbReference>
<dbReference type="Gene3D" id="4.10.40.30">
    <property type="entry name" value="CART, C-terminal domain"/>
    <property type="match status" value="1"/>
</dbReference>
<dbReference type="PANTHER" id="PTHR16655">
    <property type="entry name" value="COCAINE AND AMPHETAMINE REGULATED TRANSCRIPT PROTEIN"/>
    <property type="match status" value="1"/>
</dbReference>
<evidence type="ECO:0000256" key="3">
    <source>
        <dbReference type="ARBA" id="ARBA00022525"/>
    </source>
</evidence>
<reference evidence="6 7" key="1">
    <citation type="submission" date="2024-05" db="EMBL/GenBank/DDBJ databases">
        <title>A high-quality chromosomal-level genome assembly of Topmouth culter (Culter alburnus).</title>
        <authorList>
            <person name="Zhao H."/>
        </authorList>
    </citation>
    <scope>NUCLEOTIDE SEQUENCE [LARGE SCALE GENOMIC DNA]</scope>
    <source>
        <strain evidence="6">CATC2023</strain>
        <tissue evidence="6">Muscle</tissue>
    </source>
</reference>
<keyword evidence="7" id="KW-1185">Reference proteome</keyword>
<sequence length="110" mass="11936">MTGPRTMTSSEILSGLIILGLFIVMCSGQTSQELSSDDTQLSQQETENELVEAMTALLGRYQTSLPTPEKRGIPQCAVGSRCAMRLGPRFGKLCECVRGSNCNSFLLKCI</sequence>
<dbReference type="InterPro" id="IPR009106">
    <property type="entry name" value="CART"/>
</dbReference>
<organism evidence="6 7">
    <name type="scientific">Culter alburnus</name>
    <name type="common">Topmouth culter</name>
    <dbReference type="NCBI Taxonomy" id="194366"/>
    <lineage>
        <taxon>Eukaryota</taxon>
        <taxon>Metazoa</taxon>
        <taxon>Chordata</taxon>
        <taxon>Craniata</taxon>
        <taxon>Vertebrata</taxon>
        <taxon>Euteleostomi</taxon>
        <taxon>Actinopterygii</taxon>
        <taxon>Neopterygii</taxon>
        <taxon>Teleostei</taxon>
        <taxon>Ostariophysi</taxon>
        <taxon>Cypriniformes</taxon>
        <taxon>Xenocyprididae</taxon>
        <taxon>Xenocypridinae</taxon>
        <taxon>Culter</taxon>
    </lineage>
</organism>
<dbReference type="GO" id="GO:0007186">
    <property type="term" value="P:G protein-coupled receptor signaling pathway"/>
    <property type="evidence" value="ECO:0007669"/>
    <property type="project" value="InterPro"/>
</dbReference>
<protein>
    <recommendedName>
        <fullName evidence="8">Cocaine- and amphetamine-regulated transcript protein</fullName>
    </recommendedName>
</protein>
<dbReference type="PANTHER" id="PTHR16655:SF2">
    <property type="entry name" value="COCAINE- AND AMPHETAMINE-REGULATED TRANSCRIPT PROTEIN-LIKE"/>
    <property type="match status" value="1"/>
</dbReference>
<dbReference type="InterPro" id="IPR036722">
    <property type="entry name" value="CART_C_sf"/>
</dbReference>
<keyword evidence="3" id="KW-0964">Secreted</keyword>